<evidence type="ECO:0000256" key="2">
    <source>
        <dbReference type="ARBA" id="ARBA00022801"/>
    </source>
</evidence>
<dbReference type="PANTHER" id="PTHR31793">
    <property type="entry name" value="4-HYDROXYBENZOYL-COA THIOESTERASE FAMILY MEMBER"/>
    <property type="match status" value="1"/>
</dbReference>
<evidence type="ECO:0000256" key="1">
    <source>
        <dbReference type="ARBA" id="ARBA00005953"/>
    </source>
</evidence>
<reference evidence="3 4" key="1">
    <citation type="submission" date="2020-08" db="EMBL/GenBank/DDBJ databases">
        <title>A Genomic Blueprint of the Chicken Gut Microbiome.</title>
        <authorList>
            <person name="Gilroy R."/>
            <person name="Ravi A."/>
            <person name="Getino M."/>
            <person name="Pursley I."/>
            <person name="Horton D.L."/>
            <person name="Alikhan N.-F."/>
            <person name="Baker D."/>
            <person name="Gharbi K."/>
            <person name="Hall N."/>
            <person name="Watson M."/>
            <person name="Adriaenssens E.M."/>
            <person name="Foster-Nyarko E."/>
            <person name="Jarju S."/>
            <person name="Secka A."/>
            <person name="Antonio M."/>
            <person name="Oren A."/>
            <person name="Chaudhuri R."/>
            <person name="La Ragione R.M."/>
            <person name="Hildebrand F."/>
            <person name="Pallen M.J."/>
        </authorList>
    </citation>
    <scope>NUCLEOTIDE SEQUENCE [LARGE SCALE GENOMIC DNA]</scope>
    <source>
        <strain evidence="3 4">Re31</strain>
    </source>
</reference>
<dbReference type="InterPro" id="IPR029069">
    <property type="entry name" value="HotDog_dom_sf"/>
</dbReference>
<accession>A0ABR8XD85</accession>
<keyword evidence="2" id="KW-0378">Hydrolase</keyword>
<proteinExistence type="inferred from homology"/>
<comment type="similarity">
    <text evidence="1">Belongs to the 4-hydroxybenzoyl-CoA thioesterase family.</text>
</comment>
<dbReference type="Proteomes" id="UP000640930">
    <property type="component" value="Unassembled WGS sequence"/>
</dbReference>
<dbReference type="NCBIfam" id="TIGR00051">
    <property type="entry name" value="YbgC/FadM family acyl-CoA thioesterase"/>
    <property type="match status" value="1"/>
</dbReference>
<dbReference type="InterPro" id="IPR006684">
    <property type="entry name" value="YbgC/YbaW"/>
</dbReference>
<gene>
    <name evidence="3" type="ORF">H9636_10985</name>
</gene>
<comment type="caution">
    <text evidence="3">The sequence shown here is derived from an EMBL/GenBank/DDBJ whole genome shotgun (WGS) entry which is preliminary data.</text>
</comment>
<evidence type="ECO:0000313" key="3">
    <source>
        <dbReference type="EMBL" id="MBD8027179.1"/>
    </source>
</evidence>
<dbReference type="RefSeq" id="WP_191707650.1">
    <property type="nucleotide sequence ID" value="NZ_JACSQA010000015.1"/>
</dbReference>
<keyword evidence="4" id="KW-1185">Reference proteome</keyword>
<dbReference type="InterPro" id="IPR050563">
    <property type="entry name" value="4-hydroxybenzoyl-CoA_TE"/>
</dbReference>
<name>A0ABR8XD85_9BACL</name>
<dbReference type="CDD" id="cd00586">
    <property type="entry name" value="4HBT"/>
    <property type="match status" value="1"/>
</dbReference>
<dbReference type="SUPFAM" id="SSF54637">
    <property type="entry name" value="Thioesterase/thiol ester dehydrase-isomerase"/>
    <property type="match status" value="1"/>
</dbReference>
<organism evidence="3 4">
    <name type="scientific">Ureibacillus galli</name>
    <dbReference type="NCBI Taxonomy" id="2762222"/>
    <lineage>
        <taxon>Bacteria</taxon>
        <taxon>Bacillati</taxon>
        <taxon>Bacillota</taxon>
        <taxon>Bacilli</taxon>
        <taxon>Bacillales</taxon>
        <taxon>Caryophanaceae</taxon>
        <taxon>Ureibacillus</taxon>
    </lineage>
</organism>
<dbReference type="PANTHER" id="PTHR31793:SF27">
    <property type="entry name" value="NOVEL THIOESTERASE SUPERFAMILY DOMAIN AND SAPOSIN A-TYPE DOMAIN CONTAINING PROTEIN (0610012H03RIK)"/>
    <property type="match status" value="1"/>
</dbReference>
<sequence length="132" mass="15393">MNSIIEIVVKEEDIDSLGHVNHIVYFQYLQDGRTDWFKKTGLSFESLHKKSIESVVLKIEVLYRKEAKLGEYLIVETNPLRLGNTSFSFEQRILNQKNEVITEATVTEVMFDLRTRKSTPIVQEIIRGFQND</sequence>
<dbReference type="Gene3D" id="3.10.129.10">
    <property type="entry name" value="Hotdog Thioesterase"/>
    <property type="match status" value="1"/>
</dbReference>
<protein>
    <submittedName>
        <fullName evidence="3">Acyl-CoA thioesterase</fullName>
    </submittedName>
</protein>
<dbReference type="PIRSF" id="PIRSF003230">
    <property type="entry name" value="YbgC"/>
    <property type="match status" value="1"/>
</dbReference>
<evidence type="ECO:0000313" key="4">
    <source>
        <dbReference type="Proteomes" id="UP000640930"/>
    </source>
</evidence>
<dbReference type="Pfam" id="PF13279">
    <property type="entry name" value="4HBT_2"/>
    <property type="match status" value="1"/>
</dbReference>
<dbReference type="EMBL" id="JACSQA010000015">
    <property type="protein sequence ID" value="MBD8027179.1"/>
    <property type="molecule type" value="Genomic_DNA"/>
</dbReference>